<comment type="caution">
    <text evidence="1">The sequence shown here is derived from an EMBL/GenBank/DDBJ whole genome shotgun (WGS) entry which is preliminary data.</text>
</comment>
<reference evidence="1" key="1">
    <citation type="submission" date="2020-11" db="EMBL/GenBank/DDBJ databases">
        <authorList>
            <person name="Whitehead M."/>
        </authorList>
    </citation>
    <scope>NUCLEOTIDE SEQUENCE</scope>
    <source>
        <strain evidence="1">EGII</strain>
    </source>
</reference>
<organism evidence="1 2">
    <name type="scientific">Ceratitis capitata</name>
    <name type="common">Mediterranean fruit fly</name>
    <name type="synonym">Tephritis capitata</name>
    <dbReference type="NCBI Taxonomy" id="7213"/>
    <lineage>
        <taxon>Eukaryota</taxon>
        <taxon>Metazoa</taxon>
        <taxon>Ecdysozoa</taxon>
        <taxon>Arthropoda</taxon>
        <taxon>Hexapoda</taxon>
        <taxon>Insecta</taxon>
        <taxon>Pterygota</taxon>
        <taxon>Neoptera</taxon>
        <taxon>Endopterygota</taxon>
        <taxon>Diptera</taxon>
        <taxon>Brachycera</taxon>
        <taxon>Muscomorpha</taxon>
        <taxon>Tephritoidea</taxon>
        <taxon>Tephritidae</taxon>
        <taxon>Ceratitis</taxon>
        <taxon>Ceratitis</taxon>
    </lineage>
</organism>
<evidence type="ECO:0000313" key="2">
    <source>
        <dbReference type="Proteomes" id="UP000606786"/>
    </source>
</evidence>
<accession>A0A811UQX8</accession>
<evidence type="ECO:0000313" key="1">
    <source>
        <dbReference type="EMBL" id="CAD7001582.1"/>
    </source>
</evidence>
<proteinExistence type="predicted"/>
<dbReference type="Proteomes" id="UP000606786">
    <property type="component" value="Unassembled WGS sequence"/>
</dbReference>
<dbReference type="EMBL" id="CAJHJT010000023">
    <property type="protein sequence ID" value="CAD7001582.1"/>
    <property type="molecule type" value="Genomic_DNA"/>
</dbReference>
<sequence length="102" mass="11846">MSRHTTFDLLADVPEFNGKAEELDLFILHIDGLRKIRTTTGPSFLKLFDLRIRNKIICKANISLINNGNPLEWETIKIILETNFGIYENIETIVNKNKSRRM</sequence>
<gene>
    <name evidence="1" type="ORF">CCAP1982_LOCUS10076</name>
</gene>
<keyword evidence="2" id="KW-1185">Reference proteome</keyword>
<name>A0A811UQX8_CERCA</name>
<dbReference type="AlphaFoldDB" id="A0A811UQX8"/>
<protein>
    <submittedName>
        <fullName evidence="1">(Mediterranean fruit fly) hypothetical protein</fullName>
    </submittedName>
</protein>